<accession>A0A075E169</accession>
<keyword evidence="2" id="KW-1185">Reference proteome</keyword>
<reference evidence="1 2" key="1">
    <citation type="journal article" date="2014" name="Arch. Virol.">
        <title>Complete genome sequence of a broad-host-range lytic Dickeya spp. bacteriophage ?D5.</title>
        <authorList>
            <person name="Czajkowski R."/>
            <person name="Ozymko Z."/>
            <person name="Zwirowski S."/>
            <person name="Lojkowska E."/>
        </authorList>
    </citation>
    <scope>NUCLEOTIDE SEQUENCE [LARGE SCALE GENOMIC DNA]</scope>
</reference>
<gene>
    <name evidence="1" type="ORF">DA66_0098</name>
</gene>
<dbReference type="GeneID" id="22113304"/>
<dbReference type="Proteomes" id="UP000028741">
    <property type="component" value="Segment"/>
</dbReference>
<dbReference type="InterPro" id="IPR055869">
    <property type="entry name" value="DUF7446"/>
</dbReference>
<name>A0A075E169_9CAUD</name>
<dbReference type="KEGG" id="vg:22113304"/>
<dbReference type="Pfam" id="PF24233">
    <property type="entry name" value="DUF7446"/>
    <property type="match status" value="1"/>
</dbReference>
<sequence length="53" mass="6143">MWVGNKTDITDECVRATAEHLKIVKKDYCFPTKDGKFLVMSAELHDTLPDRFK</sequence>
<dbReference type="RefSeq" id="YP_009102938.1">
    <property type="nucleotide sequence ID" value="NC_025452.1"/>
</dbReference>
<organism evidence="1 2">
    <name type="scientific">Dickeya phage RC-2014</name>
    <dbReference type="NCBI Taxonomy" id="1477406"/>
    <lineage>
        <taxon>Viruses</taxon>
        <taxon>Duplodnaviria</taxon>
        <taxon>Heunggongvirae</taxon>
        <taxon>Uroviricota</taxon>
        <taxon>Caudoviricetes</taxon>
        <taxon>Pantevenvirales</taxon>
        <taxon>Ackermannviridae</taxon>
        <taxon>Aglimvirinae</taxon>
        <taxon>Limestonevirus</taxon>
        <taxon>Limestonevirus RC2014</taxon>
    </lineage>
</organism>
<dbReference type="EMBL" id="KJ716335">
    <property type="protein sequence ID" value="AHZ60127.1"/>
    <property type="molecule type" value="Genomic_DNA"/>
</dbReference>
<evidence type="ECO:0000313" key="2">
    <source>
        <dbReference type="Proteomes" id="UP000028741"/>
    </source>
</evidence>
<protein>
    <submittedName>
        <fullName evidence="1">Uncharacterized protein</fullName>
    </submittedName>
</protein>
<evidence type="ECO:0000313" key="1">
    <source>
        <dbReference type="EMBL" id="AHZ60127.1"/>
    </source>
</evidence>
<proteinExistence type="predicted"/>